<dbReference type="Proteomes" id="UP001227230">
    <property type="component" value="Chromosome 18"/>
</dbReference>
<keyword evidence="2" id="KW-1185">Reference proteome</keyword>
<dbReference type="EMBL" id="CP126665">
    <property type="protein sequence ID" value="WKA09306.1"/>
    <property type="molecule type" value="Genomic_DNA"/>
</dbReference>
<reference evidence="1 2" key="1">
    <citation type="journal article" date="2023" name="Hortic Res">
        <title>The complete reference genome for grapevine (Vitis vinifera L.) genetics and breeding.</title>
        <authorList>
            <person name="Shi X."/>
            <person name="Cao S."/>
            <person name="Wang X."/>
            <person name="Huang S."/>
            <person name="Wang Y."/>
            <person name="Liu Z."/>
            <person name="Liu W."/>
            <person name="Leng X."/>
            <person name="Peng Y."/>
            <person name="Wang N."/>
            <person name="Wang Y."/>
            <person name="Ma Z."/>
            <person name="Xu X."/>
            <person name="Zhang F."/>
            <person name="Xue H."/>
            <person name="Zhong H."/>
            <person name="Wang Y."/>
            <person name="Zhang K."/>
            <person name="Velt A."/>
            <person name="Avia K."/>
            <person name="Holtgrawe D."/>
            <person name="Grimplet J."/>
            <person name="Matus J.T."/>
            <person name="Ware D."/>
            <person name="Wu X."/>
            <person name="Wang H."/>
            <person name="Liu C."/>
            <person name="Fang Y."/>
            <person name="Rustenholz C."/>
            <person name="Cheng Z."/>
            <person name="Xiao H."/>
            <person name="Zhou Y."/>
        </authorList>
    </citation>
    <scope>NUCLEOTIDE SEQUENCE [LARGE SCALE GENOMIC DNA]</scope>
    <source>
        <strain evidence="2">cv. Pinot noir / PN40024</strain>
        <tissue evidence="1">Leaf</tissue>
    </source>
</reference>
<evidence type="ECO:0000313" key="1">
    <source>
        <dbReference type="EMBL" id="WKA09306.1"/>
    </source>
</evidence>
<evidence type="ECO:0000313" key="2">
    <source>
        <dbReference type="Proteomes" id="UP001227230"/>
    </source>
</evidence>
<sequence length="212" mass="24071">MGTPEEVFEVPIISHGDWREVSVKIDDGNLHLPPNEVLLRSKASTNEHDQLQARSGPSMGHESCWCLEDVLVSTSIVTFWRNSRRVRMTTQSRLMYPPASLLRKDDNEEDDIDEDIPEEYVLNKCSVLTIAEWLSLVLAIEYVGRYKCQATKVVNKILKDIAALDSDIHPPSTSGFCLISKLWLKPEIHMFKMEKVTGMPIYSLLNHASPYG</sequence>
<accession>A0ABY9DQA7</accession>
<protein>
    <submittedName>
        <fullName evidence="1">Uncharacterized protein</fullName>
    </submittedName>
</protein>
<organism evidence="1 2">
    <name type="scientific">Vitis vinifera</name>
    <name type="common">Grape</name>
    <dbReference type="NCBI Taxonomy" id="29760"/>
    <lineage>
        <taxon>Eukaryota</taxon>
        <taxon>Viridiplantae</taxon>
        <taxon>Streptophyta</taxon>
        <taxon>Embryophyta</taxon>
        <taxon>Tracheophyta</taxon>
        <taxon>Spermatophyta</taxon>
        <taxon>Magnoliopsida</taxon>
        <taxon>eudicotyledons</taxon>
        <taxon>Gunneridae</taxon>
        <taxon>Pentapetalae</taxon>
        <taxon>rosids</taxon>
        <taxon>Vitales</taxon>
        <taxon>Vitaceae</taxon>
        <taxon>Viteae</taxon>
        <taxon>Vitis</taxon>
    </lineage>
</organism>
<gene>
    <name evidence="1" type="ORF">VitviT2T_026967</name>
</gene>
<name>A0ABY9DQA7_VITVI</name>
<proteinExistence type="predicted"/>